<dbReference type="GO" id="GO:0006420">
    <property type="term" value="P:arginyl-tRNA aminoacylation"/>
    <property type="evidence" value="ECO:0007669"/>
    <property type="project" value="InterPro"/>
</dbReference>
<feature type="domain" description="DALR anticodon binding" evidence="13">
    <location>
        <begin position="448"/>
        <end position="569"/>
    </location>
</feature>
<dbReference type="GO" id="GO:0004814">
    <property type="term" value="F:arginine-tRNA ligase activity"/>
    <property type="evidence" value="ECO:0007669"/>
    <property type="project" value="UniProtKB-EC"/>
</dbReference>
<dbReference type="NCBIfam" id="TIGR00456">
    <property type="entry name" value="argS"/>
    <property type="match status" value="1"/>
</dbReference>
<evidence type="ECO:0000256" key="3">
    <source>
        <dbReference type="ARBA" id="ARBA00011245"/>
    </source>
</evidence>
<evidence type="ECO:0000256" key="5">
    <source>
        <dbReference type="ARBA" id="ARBA00022490"/>
    </source>
</evidence>
<dbReference type="Gene3D" id="3.30.1360.70">
    <property type="entry name" value="Arginyl tRNA synthetase N-terminal domain"/>
    <property type="match status" value="1"/>
</dbReference>
<evidence type="ECO:0000256" key="9">
    <source>
        <dbReference type="ARBA" id="ARBA00022917"/>
    </source>
</evidence>
<dbReference type="Pfam" id="PF05746">
    <property type="entry name" value="DALR_1"/>
    <property type="match status" value="1"/>
</dbReference>
<dbReference type="HAMAP" id="MF_00123">
    <property type="entry name" value="Arg_tRNA_synth"/>
    <property type="match status" value="1"/>
</dbReference>
<dbReference type="Gene3D" id="3.40.50.620">
    <property type="entry name" value="HUPs"/>
    <property type="match status" value="1"/>
</dbReference>
<dbReference type="EC" id="6.1.1.19" evidence="4"/>
<dbReference type="CDD" id="cd00671">
    <property type="entry name" value="ArgRS_core"/>
    <property type="match status" value="1"/>
</dbReference>
<evidence type="ECO:0000256" key="8">
    <source>
        <dbReference type="ARBA" id="ARBA00022840"/>
    </source>
</evidence>
<comment type="similarity">
    <text evidence="2 12">Belongs to the class-I aminoacyl-tRNA synthetase family.</text>
</comment>
<dbReference type="EMBL" id="CASHTH010003442">
    <property type="protein sequence ID" value="CAI8045040.1"/>
    <property type="molecule type" value="Genomic_DNA"/>
</dbReference>
<dbReference type="PANTHER" id="PTHR11956:SF5">
    <property type="entry name" value="ARGININE--TRNA LIGASE, CYTOPLASMIC"/>
    <property type="match status" value="1"/>
</dbReference>
<evidence type="ECO:0000259" key="14">
    <source>
        <dbReference type="SMART" id="SM01016"/>
    </source>
</evidence>
<dbReference type="AlphaFoldDB" id="A0AA35XB75"/>
<dbReference type="SUPFAM" id="SSF52374">
    <property type="entry name" value="Nucleotidylyl transferase"/>
    <property type="match status" value="1"/>
</dbReference>
<keyword evidence="16" id="KW-1185">Reference proteome</keyword>
<dbReference type="Gene3D" id="1.10.730.10">
    <property type="entry name" value="Isoleucyl-tRNA Synthetase, Domain 1"/>
    <property type="match status" value="1"/>
</dbReference>
<keyword evidence="10 12" id="KW-0030">Aminoacyl-tRNA synthetase</keyword>
<comment type="caution">
    <text evidence="15">The sequence shown here is derived from an EMBL/GenBank/DDBJ whole genome shotgun (WGS) entry which is preliminary data.</text>
</comment>
<evidence type="ECO:0000256" key="2">
    <source>
        <dbReference type="ARBA" id="ARBA00005594"/>
    </source>
</evidence>
<dbReference type="InterPro" id="IPR014729">
    <property type="entry name" value="Rossmann-like_a/b/a_fold"/>
</dbReference>
<dbReference type="InterPro" id="IPR035684">
    <property type="entry name" value="ArgRS_core"/>
</dbReference>
<dbReference type="SMART" id="SM00836">
    <property type="entry name" value="DALR_1"/>
    <property type="match status" value="1"/>
</dbReference>
<dbReference type="FunFam" id="3.40.50.620:FF:000062">
    <property type="entry name" value="Arginine--tRNA ligase"/>
    <property type="match status" value="1"/>
</dbReference>
<dbReference type="SMART" id="SM01016">
    <property type="entry name" value="Arg_tRNA_synt_N"/>
    <property type="match status" value="1"/>
</dbReference>
<evidence type="ECO:0000256" key="1">
    <source>
        <dbReference type="ARBA" id="ARBA00004496"/>
    </source>
</evidence>
<dbReference type="Proteomes" id="UP001174909">
    <property type="component" value="Unassembled WGS sequence"/>
</dbReference>
<dbReference type="FunFam" id="1.10.730.10:FF:000008">
    <property type="entry name" value="Arginine--tRNA ligase"/>
    <property type="match status" value="1"/>
</dbReference>
<dbReference type="InterPro" id="IPR005148">
    <property type="entry name" value="Arg-tRNA-synth_N"/>
</dbReference>
<gene>
    <name evidence="15" type="ORF">GBAR_LOCUS24927</name>
</gene>
<comment type="subcellular location">
    <subcellularLocation>
        <location evidence="1">Cytoplasm</location>
    </subcellularLocation>
</comment>
<evidence type="ECO:0000313" key="16">
    <source>
        <dbReference type="Proteomes" id="UP001174909"/>
    </source>
</evidence>
<evidence type="ECO:0000256" key="10">
    <source>
        <dbReference type="ARBA" id="ARBA00023146"/>
    </source>
</evidence>
<evidence type="ECO:0000256" key="11">
    <source>
        <dbReference type="ARBA" id="ARBA00049339"/>
    </source>
</evidence>
<dbReference type="PRINTS" id="PR01038">
    <property type="entry name" value="TRNASYNTHARG"/>
</dbReference>
<dbReference type="SUPFAM" id="SSF55190">
    <property type="entry name" value="Arginyl-tRNA synthetase (ArgRS), N-terminal 'additional' domain"/>
    <property type="match status" value="1"/>
</dbReference>
<dbReference type="InterPro" id="IPR008909">
    <property type="entry name" value="DALR_anticod-bd"/>
</dbReference>
<feature type="domain" description="Arginyl tRNA synthetase N-terminal" evidence="14">
    <location>
        <begin position="6"/>
        <end position="96"/>
    </location>
</feature>
<dbReference type="SUPFAM" id="SSF47323">
    <property type="entry name" value="Anticodon-binding domain of a subclass of class I aminoacyl-tRNA synthetases"/>
    <property type="match status" value="1"/>
</dbReference>
<evidence type="ECO:0000313" key="15">
    <source>
        <dbReference type="EMBL" id="CAI8045040.1"/>
    </source>
</evidence>
<dbReference type="Pfam" id="PF03485">
    <property type="entry name" value="Arg_tRNA_synt_N"/>
    <property type="match status" value="1"/>
</dbReference>
<evidence type="ECO:0000256" key="6">
    <source>
        <dbReference type="ARBA" id="ARBA00022598"/>
    </source>
</evidence>
<evidence type="ECO:0000256" key="4">
    <source>
        <dbReference type="ARBA" id="ARBA00012837"/>
    </source>
</evidence>
<keyword evidence="7 12" id="KW-0547">Nucleotide-binding</keyword>
<keyword evidence="6 12" id="KW-0436">Ligase</keyword>
<accession>A0AA35XB75</accession>
<reference evidence="15" key="1">
    <citation type="submission" date="2023-03" db="EMBL/GenBank/DDBJ databases">
        <authorList>
            <person name="Steffen K."/>
            <person name="Cardenas P."/>
        </authorList>
    </citation>
    <scope>NUCLEOTIDE SEQUENCE</scope>
</reference>
<comment type="catalytic activity">
    <reaction evidence="11">
        <text>tRNA(Arg) + L-arginine + ATP = L-arginyl-tRNA(Arg) + AMP + diphosphate</text>
        <dbReference type="Rhea" id="RHEA:20301"/>
        <dbReference type="Rhea" id="RHEA-COMP:9658"/>
        <dbReference type="Rhea" id="RHEA-COMP:9673"/>
        <dbReference type="ChEBI" id="CHEBI:30616"/>
        <dbReference type="ChEBI" id="CHEBI:32682"/>
        <dbReference type="ChEBI" id="CHEBI:33019"/>
        <dbReference type="ChEBI" id="CHEBI:78442"/>
        <dbReference type="ChEBI" id="CHEBI:78513"/>
        <dbReference type="ChEBI" id="CHEBI:456215"/>
        <dbReference type="EC" id="6.1.1.19"/>
    </reaction>
</comment>
<evidence type="ECO:0000256" key="7">
    <source>
        <dbReference type="ARBA" id="ARBA00022741"/>
    </source>
</evidence>
<protein>
    <recommendedName>
        <fullName evidence="4">arginine--tRNA ligase</fullName>
        <ecNumber evidence="4">6.1.1.19</ecNumber>
    </recommendedName>
</protein>
<proteinExistence type="inferred from homology"/>
<dbReference type="PANTHER" id="PTHR11956">
    <property type="entry name" value="ARGINYL-TRNA SYNTHETASE"/>
    <property type="match status" value="1"/>
</dbReference>
<name>A0AA35XB75_GEOBA</name>
<dbReference type="InterPro" id="IPR001278">
    <property type="entry name" value="Arg-tRNA-ligase"/>
</dbReference>
<dbReference type="InterPro" id="IPR036695">
    <property type="entry name" value="Arg-tRNA-synth_N_sf"/>
</dbReference>
<evidence type="ECO:0000256" key="12">
    <source>
        <dbReference type="RuleBase" id="RU363038"/>
    </source>
</evidence>
<keyword evidence="8 12" id="KW-0067">ATP-binding</keyword>
<keyword evidence="9 12" id="KW-0648">Protein biosynthesis</keyword>
<comment type="subunit">
    <text evidence="3">Monomer.</text>
</comment>
<sequence>MDAIKTEVYDIIEVAIHAAVAAGELVISEVPTIPFSPTKTPEHGDIATPIALGLAKQARMAPRKIAEIIVTHINLDAHPTIRQIDIAGAGFINIHLSDNWLYDTLQAIATMRETYGTCNKGEGKQLQIEFVSANPTGPLNIVSGRAAAVGDTLVNLLNAIGYNAIREFYVNDAGGQVERLGESIDVRYRQVLGEDGLEIPDDGYHGEYIREFAQTIVETEGDTHLQLKTDERIALFRDKGIAHILGQQKASLERFGVNFDVWSSEKAIRESGKPEEIIELFRDKAYLYEAEGATWFRMTDFGDDKDCVVVRSNGEYTYFVPDAAYHRDKFDRGFTTVIDLLGPDHQGHISHLKNFVQAMGLPDDWLEVFIIQQVNLVDAGGKRVDMSKRSGHFLTLDALIDELAATVGEQFAVDVARYFFLMRANNTHLDFNMELAITHASENPVFYIQYAHARCCSIFEQGDEQGITPKPIEVVSLKRLTEPMEHELIRKLAEFPSAVLLSAEAREAHRIVHYLYELAGIFHPYYNQHRVLDPADMEKTDARLILIQSVQRVLKNGLTLLGISAPTSM</sequence>
<dbReference type="GO" id="GO:0005524">
    <property type="term" value="F:ATP binding"/>
    <property type="evidence" value="ECO:0007669"/>
    <property type="project" value="UniProtKB-KW"/>
</dbReference>
<organism evidence="15 16">
    <name type="scientific">Geodia barretti</name>
    <name type="common">Barrett's horny sponge</name>
    <dbReference type="NCBI Taxonomy" id="519541"/>
    <lineage>
        <taxon>Eukaryota</taxon>
        <taxon>Metazoa</taxon>
        <taxon>Porifera</taxon>
        <taxon>Demospongiae</taxon>
        <taxon>Heteroscleromorpha</taxon>
        <taxon>Tetractinellida</taxon>
        <taxon>Astrophorina</taxon>
        <taxon>Geodiidae</taxon>
        <taxon>Geodia</taxon>
    </lineage>
</organism>
<dbReference type="Pfam" id="PF00750">
    <property type="entry name" value="tRNA-synt_1d"/>
    <property type="match status" value="1"/>
</dbReference>
<dbReference type="GO" id="GO:0005737">
    <property type="term" value="C:cytoplasm"/>
    <property type="evidence" value="ECO:0007669"/>
    <property type="project" value="UniProtKB-SubCell"/>
</dbReference>
<keyword evidence="5" id="KW-0963">Cytoplasm</keyword>
<evidence type="ECO:0000259" key="13">
    <source>
        <dbReference type="SMART" id="SM00836"/>
    </source>
</evidence>
<dbReference type="InterPro" id="IPR009080">
    <property type="entry name" value="tRNAsynth_Ia_anticodon-bd"/>
</dbReference>